<accession>A0A511DJQ4</accession>
<dbReference type="GO" id="GO:0008757">
    <property type="term" value="F:S-adenosylmethionine-dependent methyltransferase activity"/>
    <property type="evidence" value="ECO:0007669"/>
    <property type="project" value="InterPro"/>
</dbReference>
<dbReference type="EMBL" id="BJVJ01000017">
    <property type="protein sequence ID" value="GEL23268.1"/>
    <property type="molecule type" value="Genomic_DNA"/>
</dbReference>
<dbReference type="CDD" id="cd02440">
    <property type="entry name" value="AdoMet_MTases"/>
    <property type="match status" value="1"/>
</dbReference>
<reference evidence="2 3" key="1">
    <citation type="submission" date="2019-07" db="EMBL/GenBank/DDBJ databases">
        <title>Whole genome shotgun sequence of Pseudonocardia sulfidoxydans NBRC 16205.</title>
        <authorList>
            <person name="Hosoyama A."/>
            <person name="Uohara A."/>
            <person name="Ohji S."/>
            <person name="Ichikawa N."/>
        </authorList>
    </citation>
    <scope>NUCLEOTIDE SEQUENCE [LARGE SCALE GENOMIC DNA]</scope>
    <source>
        <strain evidence="2 3">NBRC 16205</strain>
    </source>
</reference>
<protein>
    <recommendedName>
        <fullName evidence="1">Methyltransferase type 11 domain-containing protein</fullName>
    </recommendedName>
</protein>
<dbReference type="Pfam" id="PF08241">
    <property type="entry name" value="Methyltransf_11"/>
    <property type="match status" value="1"/>
</dbReference>
<dbReference type="InterPro" id="IPR029063">
    <property type="entry name" value="SAM-dependent_MTases_sf"/>
</dbReference>
<dbReference type="OrthoDB" id="9805171at2"/>
<keyword evidence="3" id="KW-1185">Reference proteome</keyword>
<organism evidence="2 3">
    <name type="scientific">Pseudonocardia sulfidoxydans NBRC 16205</name>
    <dbReference type="NCBI Taxonomy" id="1223511"/>
    <lineage>
        <taxon>Bacteria</taxon>
        <taxon>Bacillati</taxon>
        <taxon>Actinomycetota</taxon>
        <taxon>Actinomycetes</taxon>
        <taxon>Pseudonocardiales</taxon>
        <taxon>Pseudonocardiaceae</taxon>
        <taxon>Pseudonocardia</taxon>
    </lineage>
</organism>
<dbReference type="PANTHER" id="PTHR42912">
    <property type="entry name" value="METHYLTRANSFERASE"/>
    <property type="match status" value="1"/>
</dbReference>
<evidence type="ECO:0000259" key="1">
    <source>
        <dbReference type="Pfam" id="PF08241"/>
    </source>
</evidence>
<feature type="domain" description="Methyltransferase type 11" evidence="1">
    <location>
        <begin position="45"/>
        <end position="133"/>
    </location>
</feature>
<dbReference type="SUPFAM" id="SSF53335">
    <property type="entry name" value="S-adenosyl-L-methionine-dependent methyltransferases"/>
    <property type="match status" value="1"/>
</dbReference>
<dbReference type="Proteomes" id="UP000321685">
    <property type="component" value="Unassembled WGS sequence"/>
</dbReference>
<dbReference type="RefSeq" id="WP_147106034.1">
    <property type="nucleotide sequence ID" value="NZ_BJVJ01000017.1"/>
</dbReference>
<dbReference type="InterPro" id="IPR050508">
    <property type="entry name" value="Methyltransf_Superfamily"/>
</dbReference>
<dbReference type="AlphaFoldDB" id="A0A511DJQ4"/>
<evidence type="ECO:0000313" key="3">
    <source>
        <dbReference type="Proteomes" id="UP000321685"/>
    </source>
</evidence>
<sequence>MSWQMVDEGWGRKAVDWATLAEPHAVREYVFVHRLLDVRPGVDLLDVACGAGLSLELAGVAGARCSGIDASPRLVEVARLRNPGCDIRVGDMAESGFDDASFDLVTSFRGIWGTTPAAITEVARVLRPGGRVALTFWGDMSATPGGRLLAPFRLATQEQVGHQSAMVALKAPGAAAAFLAGAGLEPGELVDVPFVMEYADAEHYARGLAASGPAFEAIQTAGEEAFHAACMDAVQPFLRDGLPIRATIRLFGIVGTKPA</sequence>
<dbReference type="InterPro" id="IPR013216">
    <property type="entry name" value="Methyltransf_11"/>
</dbReference>
<name>A0A511DJQ4_9PSEU</name>
<gene>
    <name evidence="2" type="ORF">PSU4_22220</name>
</gene>
<dbReference type="Gene3D" id="3.40.50.150">
    <property type="entry name" value="Vaccinia Virus protein VP39"/>
    <property type="match status" value="1"/>
</dbReference>
<proteinExistence type="predicted"/>
<evidence type="ECO:0000313" key="2">
    <source>
        <dbReference type="EMBL" id="GEL23268.1"/>
    </source>
</evidence>
<comment type="caution">
    <text evidence="2">The sequence shown here is derived from an EMBL/GenBank/DDBJ whole genome shotgun (WGS) entry which is preliminary data.</text>
</comment>